<dbReference type="RefSeq" id="XP_030755237.1">
    <property type="nucleotide sequence ID" value="XM_030899377.1"/>
</dbReference>
<dbReference type="CTD" id="23587"/>
<dbReference type="GO" id="GO:0005829">
    <property type="term" value="C:cytosol"/>
    <property type="evidence" value="ECO:0007669"/>
    <property type="project" value="TreeGrafter"/>
</dbReference>
<comment type="subcellular location">
    <subcellularLocation>
        <location evidence="2">Cytoplasm</location>
    </subcellularLocation>
    <subcellularLocation>
        <location evidence="1">Nucleus</location>
    </subcellularLocation>
</comment>
<evidence type="ECO:0000256" key="2">
    <source>
        <dbReference type="ARBA" id="ARBA00004496"/>
    </source>
</evidence>
<comment type="pathway">
    <text evidence="3">tRNA modification; 5-methoxycarbonylmethyl-2-thiouridine-tRNA biosynthesis.</text>
</comment>
<evidence type="ECO:0000313" key="10">
    <source>
        <dbReference type="RefSeq" id="XP_030755237.1"/>
    </source>
</evidence>
<dbReference type="GeneID" id="115881744"/>
<keyword evidence="7" id="KW-0819">tRNA processing</keyword>
<dbReference type="PANTHER" id="PTHR15641">
    <property type="entry name" value="ELONGATOR COMPLEX PROTEIN 5"/>
    <property type="match status" value="1"/>
</dbReference>
<accession>A0A6J2XUJ2</accession>
<keyword evidence="6" id="KW-0963">Cytoplasm</keyword>
<dbReference type="Proteomes" id="UP000504635">
    <property type="component" value="Unplaced"/>
</dbReference>
<dbReference type="InterPro" id="IPR019519">
    <property type="entry name" value="Elp5"/>
</dbReference>
<evidence type="ECO:0000256" key="8">
    <source>
        <dbReference type="ARBA" id="ARBA00023242"/>
    </source>
</evidence>
<dbReference type="GO" id="GO:0033588">
    <property type="term" value="C:elongator holoenzyme complex"/>
    <property type="evidence" value="ECO:0007669"/>
    <property type="project" value="InterPro"/>
</dbReference>
<name>A0A6J2XUJ2_SITOR</name>
<comment type="similarity">
    <text evidence="4">Belongs to the ELP5 family.</text>
</comment>
<dbReference type="PANTHER" id="PTHR15641:SF1">
    <property type="entry name" value="ELONGATOR COMPLEX PROTEIN 5"/>
    <property type="match status" value="1"/>
</dbReference>
<dbReference type="Pfam" id="PF10483">
    <property type="entry name" value="Elong_Iki1"/>
    <property type="match status" value="1"/>
</dbReference>
<keyword evidence="8" id="KW-0539">Nucleus</keyword>
<dbReference type="GO" id="GO:0000049">
    <property type="term" value="F:tRNA binding"/>
    <property type="evidence" value="ECO:0007669"/>
    <property type="project" value="TreeGrafter"/>
</dbReference>
<organism evidence="9 10">
    <name type="scientific">Sitophilus oryzae</name>
    <name type="common">Rice weevil</name>
    <name type="synonym">Curculio oryzae</name>
    <dbReference type="NCBI Taxonomy" id="7048"/>
    <lineage>
        <taxon>Eukaryota</taxon>
        <taxon>Metazoa</taxon>
        <taxon>Ecdysozoa</taxon>
        <taxon>Arthropoda</taxon>
        <taxon>Hexapoda</taxon>
        <taxon>Insecta</taxon>
        <taxon>Pterygota</taxon>
        <taxon>Neoptera</taxon>
        <taxon>Endopterygota</taxon>
        <taxon>Coleoptera</taxon>
        <taxon>Polyphaga</taxon>
        <taxon>Cucujiformia</taxon>
        <taxon>Curculionidae</taxon>
        <taxon>Dryophthorinae</taxon>
        <taxon>Sitophilus</taxon>
    </lineage>
</organism>
<evidence type="ECO:0000256" key="6">
    <source>
        <dbReference type="ARBA" id="ARBA00022490"/>
    </source>
</evidence>
<sequence>MCLKLGQNDVVVVDALSNLIFQSGLSEAYKIFNTLKNNKAIQQIIVVLHKDLVEGDSNKTCMFFENLSTLCISVEPKFMSHNKRLQYIYKKSGGKVIQDIEEYKFEGDSLITSKISKPDTSRLLEDAVPKEINPENLSTFKIGLTDEEKLSRERVVLPYLPNANMNEPEDGKIFYNLDKLDDWDEEDPDDDLDV</sequence>
<evidence type="ECO:0000256" key="4">
    <source>
        <dbReference type="ARBA" id="ARBA00009567"/>
    </source>
</evidence>
<evidence type="ECO:0000256" key="1">
    <source>
        <dbReference type="ARBA" id="ARBA00004123"/>
    </source>
</evidence>
<gene>
    <name evidence="10" type="primary">LOC115881744</name>
</gene>
<keyword evidence="9" id="KW-1185">Reference proteome</keyword>
<protein>
    <recommendedName>
        <fullName evidence="5">Elongator complex protein 5</fullName>
    </recommendedName>
</protein>
<evidence type="ECO:0000313" key="9">
    <source>
        <dbReference type="Proteomes" id="UP000504635"/>
    </source>
</evidence>
<evidence type="ECO:0000256" key="3">
    <source>
        <dbReference type="ARBA" id="ARBA00005043"/>
    </source>
</evidence>
<dbReference type="OrthoDB" id="166907at2759"/>
<dbReference type="GO" id="GO:0005634">
    <property type="term" value="C:nucleus"/>
    <property type="evidence" value="ECO:0007669"/>
    <property type="project" value="UniProtKB-SubCell"/>
</dbReference>
<dbReference type="AlphaFoldDB" id="A0A6J2XUJ2"/>
<evidence type="ECO:0000256" key="5">
    <source>
        <dbReference type="ARBA" id="ARBA00020264"/>
    </source>
</evidence>
<dbReference type="UniPathway" id="UPA00988"/>
<reference evidence="10" key="1">
    <citation type="submission" date="2025-08" db="UniProtKB">
        <authorList>
            <consortium name="RefSeq"/>
        </authorList>
    </citation>
    <scope>IDENTIFICATION</scope>
    <source>
        <tissue evidence="10">Gonads</tissue>
    </source>
</reference>
<proteinExistence type="inferred from homology"/>
<evidence type="ECO:0000256" key="7">
    <source>
        <dbReference type="ARBA" id="ARBA00022694"/>
    </source>
</evidence>
<dbReference type="GO" id="GO:0002098">
    <property type="term" value="P:tRNA wobble uridine modification"/>
    <property type="evidence" value="ECO:0007669"/>
    <property type="project" value="InterPro"/>
</dbReference>